<dbReference type="EC" id="3.2.1.17" evidence="4"/>
<evidence type="ECO:0000256" key="2">
    <source>
        <dbReference type="ARBA" id="ARBA00022801"/>
    </source>
</evidence>
<organism evidence="6 7">
    <name type="scientific">Ethanoligenens harbinense (strain DSM 18485 / JCM 12961 / CGMCC 1.5033 / YUAN-3)</name>
    <dbReference type="NCBI Taxonomy" id="663278"/>
    <lineage>
        <taxon>Bacteria</taxon>
        <taxon>Bacillati</taxon>
        <taxon>Bacillota</taxon>
        <taxon>Clostridia</taxon>
        <taxon>Eubacteriales</taxon>
        <taxon>Oscillospiraceae</taxon>
        <taxon>Ethanoligenens</taxon>
    </lineage>
</organism>
<protein>
    <recommendedName>
        <fullName evidence="4">Lysozyme</fullName>
        <ecNumber evidence="4">3.2.1.17</ecNumber>
    </recommendedName>
</protein>
<keyword evidence="2 4" id="KW-0378">Hydrolase</keyword>
<keyword evidence="3 4" id="KW-0326">Glycosidase</keyword>
<accession>E6U8N6</accession>
<name>E6U8N6_ETHHY</name>
<dbReference type="InterPro" id="IPR002053">
    <property type="entry name" value="Glyco_hydro_25"/>
</dbReference>
<dbReference type="HOGENOM" id="CLU_044973_6_2_9"/>
<dbReference type="GO" id="GO:0003796">
    <property type="term" value="F:lysozyme activity"/>
    <property type="evidence" value="ECO:0007669"/>
    <property type="project" value="UniProtKB-EC"/>
</dbReference>
<dbReference type="Proteomes" id="UP000001551">
    <property type="component" value="Chromosome"/>
</dbReference>
<keyword evidence="5" id="KW-1133">Transmembrane helix</keyword>
<dbReference type="PANTHER" id="PTHR34135">
    <property type="entry name" value="LYSOZYME"/>
    <property type="match status" value="1"/>
</dbReference>
<dbReference type="SUPFAM" id="SSF51445">
    <property type="entry name" value="(Trans)glycosidases"/>
    <property type="match status" value="1"/>
</dbReference>
<dbReference type="PANTHER" id="PTHR34135:SF2">
    <property type="entry name" value="LYSOZYME"/>
    <property type="match status" value="1"/>
</dbReference>
<reference evidence="6 7" key="1">
    <citation type="submission" date="2010-12" db="EMBL/GenBank/DDBJ databases">
        <title>Complete sequence of Ethanoligenens harbinense YUAN-3.</title>
        <authorList>
            <person name="Lucas S."/>
            <person name="Copeland A."/>
            <person name="Lapidus A."/>
            <person name="Cheng J.-F."/>
            <person name="Bruce D."/>
            <person name="Goodwin L."/>
            <person name="Pitluck S."/>
            <person name="Chertkov O."/>
            <person name="Misra M."/>
            <person name="Detter J.C."/>
            <person name="Han C."/>
            <person name="Tapia R."/>
            <person name="Land M."/>
            <person name="Hauser L."/>
            <person name="Jeffries C."/>
            <person name="Kyrpides N."/>
            <person name="Ivanova N."/>
            <person name="Mikhailova N."/>
            <person name="Wang A."/>
            <person name="Mouttaki H."/>
            <person name="He Z."/>
            <person name="Zhou J."/>
            <person name="Hemme C.L."/>
            <person name="Woyke T."/>
        </authorList>
    </citation>
    <scope>NUCLEOTIDE SEQUENCE [LARGE SCALE GENOMIC DNA]</scope>
    <source>
        <strain evidence="7">DSM 18485 / JCM 12961 / CGMCC 1.5033 / YUAN-3</strain>
    </source>
</reference>
<keyword evidence="7" id="KW-1185">Reference proteome</keyword>
<dbReference type="SMART" id="SM00641">
    <property type="entry name" value="Glyco_25"/>
    <property type="match status" value="1"/>
</dbReference>
<dbReference type="InterPro" id="IPR018077">
    <property type="entry name" value="Glyco_hydro_fam25_subgr"/>
</dbReference>
<evidence type="ECO:0000256" key="5">
    <source>
        <dbReference type="SAM" id="Phobius"/>
    </source>
</evidence>
<dbReference type="InterPro" id="IPR017853">
    <property type="entry name" value="GH"/>
</dbReference>
<dbReference type="STRING" id="663278.Ethha_0442"/>
<comment type="catalytic activity">
    <reaction evidence="4">
        <text>Hydrolysis of (1-&gt;4)-beta-linkages between N-acetylmuramic acid and N-acetyl-D-glucosamine residues in a peptidoglycan and between N-acetyl-D-glucosamine residues in chitodextrins.</text>
        <dbReference type="EC" id="3.2.1.17"/>
    </reaction>
</comment>
<evidence type="ECO:0000256" key="4">
    <source>
        <dbReference type="RuleBase" id="RU361176"/>
    </source>
</evidence>
<evidence type="ECO:0000313" key="7">
    <source>
        <dbReference type="Proteomes" id="UP000001551"/>
    </source>
</evidence>
<dbReference type="eggNOG" id="COG3757">
    <property type="taxonomic scope" value="Bacteria"/>
</dbReference>
<dbReference type="AlphaFoldDB" id="E6U8N6"/>
<dbReference type="GO" id="GO:0016052">
    <property type="term" value="P:carbohydrate catabolic process"/>
    <property type="evidence" value="ECO:0007669"/>
    <property type="project" value="TreeGrafter"/>
</dbReference>
<dbReference type="PROSITE" id="PS51904">
    <property type="entry name" value="GLYCOSYL_HYDROL_F25_2"/>
    <property type="match status" value="1"/>
</dbReference>
<dbReference type="PROSITE" id="PS00953">
    <property type="entry name" value="GLYCOSYL_HYDROL_F25_1"/>
    <property type="match status" value="1"/>
</dbReference>
<dbReference type="EMBL" id="CP002400">
    <property type="protein sequence ID" value="ADU26027.1"/>
    <property type="molecule type" value="Genomic_DNA"/>
</dbReference>
<evidence type="ECO:0000256" key="3">
    <source>
        <dbReference type="ARBA" id="ARBA00023295"/>
    </source>
</evidence>
<dbReference type="KEGG" id="eha:Ethha_0442"/>
<evidence type="ECO:0000313" key="6">
    <source>
        <dbReference type="EMBL" id="ADU26027.1"/>
    </source>
</evidence>
<keyword evidence="5" id="KW-0812">Transmembrane</keyword>
<keyword evidence="5" id="KW-0472">Membrane</keyword>
<dbReference type="GO" id="GO:0016998">
    <property type="term" value="P:cell wall macromolecule catabolic process"/>
    <property type="evidence" value="ECO:0007669"/>
    <property type="project" value="InterPro"/>
</dbReference>
<dbReference type="Pfam" id="PF01183">
    <property type="entry name" value="Glyco_hydro_25"/>
    <property type="match status" value="1"/>
</dbReference>
<comment type="similarity">
    <text evidence="1 4">Belongs to the glycosyl hydrolase 25 family.</text>
</comment>
<dbReference type="GO" id="GO:0009253">
    <property type="term" value="P:peptidoglycan catabolic process"/>
    <property type="evidence" value="ECO:0007669"/>
    <property type="project" value="InterPro"/>
</dbReference>
<sequence length="253" mass="28277">MRRLARALREHRWIVADAALLLGAALLLFVLYQTGIWEPNRPASSSYTVQGVDVSAHQGTVDFARLSAQRIRFAFVKATEGAGFRDSRFAQNWDNARKAELKTGAYHFFHFDVDAAAQAVNFIRTVPVEADALPPVVDLEFYGRYKQNHPARAQVRRMLDTLLPALEARYGKPPILYCTGDTCGAYLKGAYARNPVWIRSVGLPPAKPANWTFWQYSDKGKLDGYSGSEPFIDLDVFCGSERELEAFAAGQAR</sequence>
<feature type="transmembrane region" description="Helical" evidence="5">
    <location>
        <begin position="12"/>
        <end position="32"/>
    </location>
</feature>
<dbReference type="Gene3D" id="3.20.20.80">
    <property type="entry name" value="Glycosidases"/>
    <property type="match status" value="1"/>
</dbReference>
<evidence type="ECO:0000256" key="1">
    <source>
        <dbReference type="ARBA" id="ARBA00010646"/>
    </source>
</evidence>
<proteinExistence type="inferred from homology"/>
<gene>
    <name evidence="6" type="ordered locus">Ethha_0442</name>
</gene>
<dbReference type="InterPro" id="IPR008270">
    <property type="entry name" value="Glyco_hydro_25_AS"/>
</dbReference>